<feature type="domain" description="Fe-containing alcohol dehydrogenase-like C-terminal" evidence="3">
    <location>
        <begin position="187"/>
        <end position="363"/>
    </location>
</feature>
<organism evidence="4 5">
    <name type="scientific">Proteiniclasticum aestuarii</name>
    <dbReference type="NCBI Taxonomy" id="2817862"/>
    <lineage>
        <taxon>Bacteria</taxon>
        <taxon>Bacillati</taxon>
        <taxon>Bacillota</taxon>
        <taxon>Clostridia</taxon>
        <taxon>Eubacteriales</taxon>
        <taxon>Clostridiaceae</taxon>
        <taxon>Proteiniclasticum</taxon>
    </lineage>
</organism>
<reference evidence="4" key="1">
    <citation type="submission" date="2021-03" db="EMBL/GenBank/DDBJ databases">
        <title>Proteiniclasticum marinus sp. nov., isolated from tidal flat sediment.</title>
        <authorList>
            <person name="Namirimu T."/>
            <person name="Yang J.-A."/>
            <person name="Yang S.-H."/>
            <person name="Kim Y.-J."/>
            <person name="Kwon K.K."/>
        </authorList>
    </citation>
    <scope>NUCLEOTIDE SEQUENCE</scope>
    <source>
        <strain evidence="4">SCR006</strain>
    </source>
</reference>
<feature type="domain" description="Alcohol dehydrogenase iron-type/glycerol dehydrogenase GldA" evidence="2">
    <location>
        <begin position="9"/>
        <end position="173"/>
    </location>
</feature>
<dbReference type="Proteomes" id="UP000664218">
    <property type="component" value="Unassembled WGS sequence"/>
</dbReference>
<dbReference type="AlphaFoldDB" id="A0A939H9T3"/>
<evidence type="ECO:0000313" key="4">
    <source>
        <dbReference type="EMBL" id="MBO1264573.1"/>
    </source>
</evidence>
<evidence type="ECO:0000259" key="3">
    <source>
        <dbReference type="Pfam" id="PF25137"/>
    </source>
</evidence>
<proteinExistence type="predicted"/>
<dbReference type="Gene3D" id="3.40.50.1970">
    <property type="match status" value="1"/>
</dbReference>
<dbReference type="InterPro" id="IPR056798">
    <property type="entry name" value="ADH_Fe_C"/>
</dbReference>
<dbReference type="GO" id="GO:0004022">
    <property type="term" value="F:alcohol dehydrogenase (NAD+) activity"/>
    <property type="evidence" value="ECO:0007669"/>
    <property type="project" value="TreeGrafter"/>
</dbReference>
<keyword evidence="1" id="KW-0560">Oxidoreductase</keyword>
<dbReference type="InterPro" id="IPR039697">
    <property type="entry name" value="Alcohol_dehydrogenase_Fe"/>
</dbReference>
<dbReference type="FunFam" id="3.40.50.1970:FF:000003">
    <property type="entry name" value="Alcohol dehydrogenase, iron-containing"/>
    <property type="match status" value="1"/>
</dbReference>
<comment type="caution">
    <text evidence="4">The sequence shown here is derived from an EMBL/GenBank/DDBJ whole genome shotgun (WGS) entry which is preliminary data.</text>
</comment>
<dbReference type="Gene3D" id="1.20.1090.10">
    <property type="entry name" value="Dehydroquinate synthase-like - alpha domain"/>
    <property type="match status" value="1"/>
</dbReference>
<evidence type="ECO:0000259" key="2">
    <source>
        <dbReference type="Pfam" id="PF00465"/>
    </source>
</evidence>
<evidence type="ECO:0000256" key="1">
    <source>
        <dbReference type="ARBA" id="ARBA00023002"/>
    </source>
</evidence>
<dbReference type="EMBL" id="JAFNJU010000003">
    <property type="protein sequence ID" value="MBO1264573.1"/>
    <property type="molecule type" value="Genomic_DNA"/>
</dbReference>
<dbReference type="PANTHER" id="PTHR11496:SF103">
    <property type="entry name" value="DEHYDROGENASE, PUTATIVE-RELATED"/>
    <property type="match status" value="1"/>
</dbReference>
<dbReference type="Pfam" id="PF00465">
    <property type="entry name" value="Fe-ADH"/>
    <property type="match status" value="1"/>
</dbReference>
<sequence>MFEFKFRMPTSIIVGRNALVKNSKRLRGLGHKCLIVTGLESSKLNGSLEDSITALENENIKYIIFDEVQERPTLEIIEKAYQENKGNGIDFILAVGGGSAIDAAKAISILFRNQIQAKEILSLKNLEGIPIVAVPTTAGPGSETTPYSVVYLQEEGISRSTGQRIFPGIAFLDARYTLNKPYDITTCTAVDGFSHLAEGYLSTKSNLLTDTLAEKGLRLFGECIEPLRKKDCSIEVREKLLMASSIGGMVISQTGTSLPHGMGYVLTAEKHVPHGVANGLLFPGYLKNFRKTDKLERLLHLIKVASIEELSLILKEILHFRNVSLTDAEIKKYVDDMLSSEKKLKNHPERVSREDLTNIYKTLLRKEES</sequence>
<dbReference type="GO" id="GO:0046872">
    <property type="term" value="F:metal ion binding"/>
    <property type="evidence" value="ECO:0007669"/>
    <property type="project" value="InterPro"/>
</dbReference>
<name>A0A939H9T3_9CLOT</name>
<accession>A0A939H9T3</accession>
<dbReference type="CDD" id="cd08181">
    <property type="entry name" value="PPD-like"/>
    <property type="match status" value="1"/>
</dbReference>
<evidence type="ECO:0000313" key="5">
    <source>
        <dbReference type="Proteomes" id="UP000664218"/>
    </source>
</evidence>
<dbReference type="PANTHER" id="PTHR11496">
    <property type="entry name" value="ALCOHOL DEHYDROGENASE"/>
    <property type="match status" value="1"/>
</dbReference>
<dbReference type="RefSeq" id="WP_207599074.1">
    <property type="nucleotide sequence ID" value="NZ_JAFNJU010000003.1"/>
</dbReference>
<keyword evidence="5" id="KW-1185">Reference proteome</keyword>
<dbReference type="Pfam" id="PF25137">
    <property type="entry name" value="ADH_Fe_C"/>
    <property type="match status" value="1"/>
</dbReference>
<gene>
    <name evidence="4" type="ORF">J3A84_05900</name>
</gene>
<dbReference type="InterPro" id="IPR001670">
    <property type="entry name" value="ADH_Fe/GldA"/>
</dbReference>
<protein>
    <submittedName>
        <fullName evidence="4">Iron-containing alcohol dehydrogenase</fullName>
    </submittedName>
</protein>
<dbReference type="SUPFAM" id="SSF56796">
    <property type="entry name" value="Dehydroquinate synthase-like"/>
    <property type="match status" value="1"/>
</dbReference>